<keyword evidence="6" id="KW-0269">Exonuclease</keyword>
<dbReference type="Gene3D" id="3.30.420.10">
    <property type="entry name" value="Ribonuclease H-like superfamily/Ribonuclease H"/>
    <property type="match status" value="1"/>
</dbReference>
<evidence type="ECO:0000256" key="7">
    <source>
        <dbReference type="ARBA" id="ARBA00023242"/>
    </source>
</evidence>
<evidence type="ECO:0000256" key="5">
    <source>
        <dbReference type="ARBA" id="ARBA00022835"/>
    </source>
</evidence>
<organism evidence="11 12">
    <name type="scientific">Meyerozyma guilliermondii (strain ATCC 6260 / CBS 566 / DSM 6381 / JCM 1539 / NBRC 10279 / NRRL Y-324)</name>
    <name type="common">Yeast</name>
    <name type="synonym">Candida guilliermondii</name>
    <dbReference type="NCBI Taxonomy" id="294746"/>
    <lineage>
        <taxon>Eukaryota</taxon>
        <taxon>Fungi</taxon>
        <taxon>Dikarya</taxon>
        <taxon>Ascomycota</taxon>
        <taxon>Saccharomycotina</taxon>
        <taxon>Pichiomycetes</taxon>
        <taxon>Debaryomycetaceae</taxon>
        <taxon>Meyerozyma</taxon>
    </lineage>
</organism>
<dbReference type="GO" id="GO:0071039">
    <property type="term" value="P:nuclear polyadenylation-dependent CUT catabolic process"/>
    <property type="evidence" value="ECO:0007669"/>
    <property type="project" value="EnsemblFungi"/>
</dbReference>
<dbReference type="InterPro" id="IPR049559">
    <property type="entry name" value="Rrp6p-like_exo"/>
</dbReference>
<evidence type="ECO:0000313" key="11">
    <source>
        <dbReference type="EMBL" id="EDK36119.2"/>
    </source>
</evidence>
<dbReference type="GO" id="GO:0071040">
    <property type="term" value="P:nuclear polyadenylation-dependent antisense transcript catabolic process"/>
    <property type="evidence" value="ECO:0007669"/>
    <property type="project" value="EnsemblFungi"/>
</dbReference>
<dbReference type="Pfam" id="PF01612">
    <property type="entry name" value="DNA_pol_A_exo1"/>
    <property type="match status" value="1"/>
</dbReference>
<dbReference type="InterPro" id="IPR012588">
    <property type="entry name" value="Exosome-assoc_fac_Rrp6_N"/>
</dbReference>
<evidence type="ECO:0000313" key="12">
    <source>
        <dbReference type="Proteomes" id="UP000001997"/>
    </source>
</evidence>
<dbReference type="GO" id="GO:0005730">
    <property type="term" value="C:nucleolus"/>
    <property type="evidence" value="ECO:0007669"/>
    <property type="project" value="EnsemblFungi"/>
</dbReference>
<dbReference type="STRING" id="294746.A5DAB2"/>
<dbReference type="GO" id="GO:0071038">
    <property type="term" value="P:TRAMP-dependent tRNA surveillance pathway"/>
    <property type="evidence" value="ECO:0007669"/>
    <property type="project" value="EnsemblFungi"/>
</dbReference>
<dbReference type="Gene3D" id="1.10.150.80">
    <property type="entry name" value="HRDC domain"/>
    <property type="match status" value="1"/>
</dbReference>
<keyword evidence="12" id="KW-1185">Reference proteome</keyword>
<dbReference type="GO" id="GO:0071035">
    <property type="term" value="P:nuclear polyadenylation-dependent rRNA catabolic process"/>
    <property type="evidence" value="ECO:0007669"/>
    <property type="project" value="EnsemblFungi"/>
</dbReference>
<evidence type="ECO:0000256" key="3">
    <source>
        <dbReference type="ARBA" id="ARBA00022722"/>
    </source>
</evidence>
<dbReference type="GO" id="GO:0034473">
    <property type="term" value="P:U1 snRNA 3'-end processing"/>
    <property type="evidence" value="ECO:0007669"/>
    <property type="project" value="EnsemblFungi"/>
</dbReference>
<dbReference type="GO" id="GO:0071028">
    <property type="term" value="P:nuclear mRNA surveillance"/>
    <property type="evidence" value="ECO:0007669"/>
    <property type="project" value="EnsemblFungi"/>
</dbReference>
<dbReference type="OrthoDB" id="2250022at2759"/>
<keyword evidence="3" id="KW-0540">Nuclease</keyword>
<dbReference type="SUPFAM" id="SSF53098">
    <property type="entry name" value="Ribonuclease H-like"/>
    <property type="match status" value="1"/>
</dbReference>
<evidence type="ECO:0000256" key="9">
    <source>
        <dbReference type="SAM" id="MobiDB-lite"/>
    </source>
</evidence>
<dbReference type="SUPFAM" id="SSF47819">
    <property type="entry name" value="HRDC-like"/>
    <property type="match status" value="1"/>
</dbReference>
<dbReference type="GeneID" id="5129441"/>
<keyword evidence="4" id="KW-0378">Hydrolase</keyword>
<dbReference type="CDD" id="cd06147">
    <property type="entry name" value="Rrp6p_like_exo"/>
    <property type="match status" value="1"/>
</dbReference>
<dbReference type="InParanoid" id="A5DAB2"/>
<dbReference type="FunFam" id="3.30.420.10:FF:000059">
    <property type="entry name" value="Exosome complex exonuclease Rrp6"/>
    <property type="match status" value="1"/>
</dbReference>
<dbReference type="OMA" id="WVETESD"/>
<evidence type="ECO:0000256" key="2">
    <source>
        <dbReference type="ARBA" id="ARBA00022552"/>
    </source>
</evidence>
<dbReference type="GO" id="GO:0034476">
    <property type="term" value="P:U5 snRNA 3'-end processing"/>
    <property type="evidence" value="ECO:0007669"/>
    <property type="project" value="EnsemblFungi"/>
</dbReference>
<name>A5DAB2_PICGU</name>
<dbReference type="InterPro" id="IPR012337">
    <property type="entry name" value="RNaseH-like_sf"/>
</dbReference>
<comment type="similarity">
    <text evidence="8">Belongs to the exosome component 10/RRP6 family.</text>
</comment>
<dbReference type="AlphaFoldDB" id="A5DAB2"/>
<dbReference type="VEuPathDB" id="FungiDB:PGUG_00217"/>
<sequence>MGSSEIQVLDDAIRQSVQTIRSASSLAAQDIPFSRTLSQDLSQHLDFTSDRLKRLADEMLQLVSSSERKPNSSESSVFRKDWKGYSNKLDNIFEVVEHMFDRLNTQDPTIEAKENMLHLDSEVHDMEAANALARSRIIKPQQFFKTKIDNSESAPFKPKLTSKPHALKSFEESCNLRSGADTEFGKDPDYFPHPYEYEIDTLEYPESVLEISEPKKPKDWTSTSAIWVETESDLSQMVSDLSSQTEIAVDLEHHDYRSYLGIVCLMQISSREKDWIIDTLKLRDSLVVLNEIFANPNIVKVFHGAFMDIIWLQRDLGLYVVSLFDTYHASKKLGLPRFSLAYLLENYANFKTSKKYQLADWRMRPLSGPMLSYARSDTHFLLYVYDQLRNQLLSSGSQKMKEVLHESRQVAKRRFEFTRFRPTSVSGSKVSCPIMAPNAKEPYSSIMNQFNLPNHTRPIVEALYLWRDAKAKECDESVRYVMPNQLLVNFSLLALPVDKETILRNPYITDQVRNSVDELVTLLNSVMQQVSDSDWALVDNWHGSPEGGKLSSEESLSAQKIASIFETAVTEHTKALQKAFEFAEGSQLLGREDIGSVCAISFDLSNRQPIYHLDDEFRERTKKLESNLTNFSSPTPESTTLQSEQDHIQNDHLEKAEVKSIVAPKKLLDNDDEIISLRKRNPNRNVEARNIAQDDVLHYSDSTILGQAKAATKKDKKTKRSFDPNSVDDDGPQPAKRLRRMNPGKSLTFSSHKKR</sequence>
<dbReference type="GO" id="GO:0071044">
    <property type="term" value="P:histone mRNA catabolic process"/>
    <property type="evidence" value="ECO:0007669"/>
    <property type="project" value="EnsemblFungi"/>
</dbReference>
<dbReference type="GO" id="GO:0071036">
    <property type="term" value="P:nuclear polyadenylation-dependent snoRNA catabolic process"/>
    <property type="evidence" value="ECO:0007669"/>
    <property type="project" value="EnsemblFungi"/>
</dbReference>
<gene>
    <name evidence="11" type="ORF">PGUG_00217</name>
</gene>
<dbReference type="PANTHER" id="PTHR12124">
    <property type="entry name" value="POLYMYOSITIS/SCLERODERMA AUTOANTIGEN-RELATED"/>
    <property type="match status" value="1"/>
</dbReference>
<dbReference type="GO" id="GO:0000175">
    <property type="term" value="F:3'-5'-RNA exonuclease activity"/>
    <property type="evidence" value="ECO:0007669"/>
    <property type="project" value="EnsemblFungi"/>
</dbReference>
<protein>
    <recommendedName>
        <fullName evidence="10">3'-5' exonuclease domain-containing protein</fullName>
    </recommendedName>
</protein>
<dbReference type="SMART" id="SM00474">
    <property type="entry name" value="35EXOc"/>
    <property type="match status" value="1"/>
</dbReference>
<dbReference type="GO" id="GO:0071042">
    <property type="term" value="P:nuclear polyadenylation-dependent mRNA catabolic process"/>
    <property type="evidence" value="ECO:0007669"/>
    <property type="project" value="EnsemblFungi"/>
</dbReference>
<dbReference type="Pfam" id="PF08066">
    <property type="entry name" value="PMC2NT"/>
    <property type="match status" value="1"/>
</dbReference>
<dbReference type="Pfam" id="PF00570">
    <property type="entry name" value="HRDC"/>
    <property type="match status" value="1"/>
</dbReference>
<feature type="domain" description="3'-5' exonuclease" evidence="10">
    <location>
        <begin position="225"/>
        <end position="393"/>
    </location>
</feature>
<feature type="compositionally biased region" description="Polar residues" evidence="9">
    <location>
        <begin position="745"/>
        <end position="755"/>
    </location>
</feature>
<dbReference type="GO" id="GO:0071051">
    <property type="term" value="P:poly(A)-dependent snoRNA 3'-end processing"/>
    <property type="evidence" value="ECO:0007669"/>
    <property type="project" value="EnsemblFungi"/>
</dbReference>
<evidence type="ECO:0000259" key="10">
    <source>
        <dbReference type="SMART" id="SM00474"/>
    </source>
</evidence>
<evidence type="ECO:0000256" key="1">
    <source>
        <dbReference type="ARBA" id="ARBA00004123"/>
    </source>
</evidence>
<dbReference type="InterPro" id="IPR044876">
    <property type="entry name" value="HRDC_dom_sf"/>
</dbReference>
<dbReference type="eggNOG" id="KOG2206">
    <property type="taxonomic scope" value="Eukaryota"/>
</dbReference>
<dbReference type="FunCoup" id="A5DAB2">
    <property type="interactions" value="994"/>
</dbReference>
<keyword evidence="7" id="KW-0539">Nucleus</keyword>
<dbReference type="GO" id="GO:0000166">
    <property type="term" value="F:nucleotide binding"/>
    <property type="evidence" value="ECO:0007669"/>
    <property type="project" value="InterPro"/>
</dbReference>
<dbReference type="PANTHER" id="PTHR12124:SF47">
    <property type="entry name" value="EXOSOME COMPONENT 10"/>
    <property type="match status" value="1"/>
</dbReference>
<dbReference type="RefSeq" id="XP_001486840.2">
    <property type="nucleotide sequence ID" value="XM_001486790.1"/>
</dbReference>
<evidence type="ECO:0000256" key="6">
    <source>
        <dbReference type="ARBA" id="ARBA00022839"/>
    </source>
</evidence>
<dbReference type="EMBL" id="CH408155">
    <property type="protein sequence ID" value="EDK36119.2"/>
    <property type="molecule type" value="Genomic_DNA"/>
</dbReference>
<dbReference type="InterPro" id="IPR002562">
    <property type="entry name" value="3'-5'_exonuclease_dom"/>
</dbReference>
<proteinExistence type="inferred from homology"/>
<dbReference type="GO" id="GO:0000176">
    <property type="term" value="C:nuclear exosome (RNase complex)"/>
    <property type="evidence" value="ECO:0007669"/>
    <property type="project" value="EnsemblFungi"/>
</dbReference>
<keyword evidence="5" id="KW-0271">Exosome</keyword>
<dbReference type="GO" id="GO:0000467">
    <property type="term" value="P:exonucleolytic trimming to generate mature 3'-end of 5.8S rRNA from tricistronic rRNA transcript (SSU-rRNA, 5.8S rRNA, LSU-rRNA)"/>
    <property type="evidence" value="ECO:0007669"/>
    <property type="project" value="EnsemblFungi"/>
</dbReference>
<evidence type="ECO:0000256" key="8">
    <source>
        <dbReference type="ARBA" id="ARBA00043957"/>
    </source>
</evidence>
<dbReference type="GO" id="GO:0042134">
    <property type="term" value="F:rRNA primary transcript binding"/>
    <property type="evidence" value="ECO:0007669"/>
    <property type="project" value="EnsemblFungi"/>
</dbReference>
<dbReference type="GO" id="GO:0000973">
    <property type="term" value="P:post-transcriptional tethering of RNA polymerase II gene DNA at nuclear periphery"/>
    <property type="evidence" value="ECO:0007669"/>
    <property type="project" value="EnsemblFungi"/>
</dbReference>
<comment type="subcellular location">
    <subcellularLocation>
        <location evidence="1">Nucleus</location>
    </subcellularLocation>
</comment>
<dbReference type="GO" id="GO:0032204">
    <property type="term" value="P:regulation of telomere maintenance"/>
    <property type="evidence" value="ECO:0007669"/>
    <property type="project" value="EnsemblFungi"/>
</dbReference>
<dbReference type="GO" id="GO:0034475">
    <property type="term" value="P:U4 snRNA 3'-end processing"/>
    <property type="evidence" value="ECO:0007669"/>
    <property type="project" value="EnsemblFungi"/>
</dbReference>
<dbReference type="InterPro" id="IPR036397">
    <property type="entry name" value="RNaseH_sf"/>
</dbReference>
<accession>A5DAB2</accession>
<keyword evidence="2" id="KW-0698">rRNA processing</keyword>
<dbReference type="KEGG" id="pgu:PGUG_00217"/>
<dbReference type="HOGENOM" id="CLU_010129_3_2_1"/>
<dbReference type="InterPro" id="IPR010997">
    <property type="entry name" value="HRDC-like_sf"/>
</dbReference>
<dbReference type="GO" id="GO:0003727">
    <property type="term" value="F:single-stranded RNA binding"/>
    <property type="evidence" value="ECO:0007669"/>
    <property type="project" value="TreeGrafter"/>
</dbReference>
<reference evidence="11 12" key="1">
    <citation type="journal article" date="2009" name="Nature">
        <title>Evolution of pathogenicity and sexual reproduction in eight Candida genomes.</title>
        <authorList>
            <person name="Butler G."/>
            <person name="Rasmussen M.D."/>
            <person name="Lin M.F."/>
            <person name="Santos M.A."/>
            <person name="Sakthikumar S."/>
            <person name="Munro C.A."/>
            <person name="Rheinbay E."/>
            <person name="Grabherr M."/>
            <person name="Forche A."/>
            <person name="Reedy J.L."/>
            <person name="Agrafioti I."/>
            <person name="Arnaud M.B."/>
            <person name="Bates S."/>
            <person name="Brown A.J."/>
            <person name="Brunke S."/>
            <person name="Costanzo M.C."/>
            <person name="Fitzpatrick D.A."/>
            <person name="de Groot P.W."/>
            <person name="Harris D."/>
            <person name="Hoyer L.L."/>
            <person name="Hube B."/>
            <person name="Klis F.M."/>
            <person name="Kodira C."/>
            <person name="Lennard N."/>
            <person name="Logue M.E."/>
            <person name="Martin R."/>
            <person name="Neiman A.M."/>
            <person name="Nikolaou E."/>
            <person name="Quail M.A."/>
            <person name="Quinn J."/>
            <person name="Santos M.C."/>
            <person name="Schmitzberger F.F."/>
            <person name="Sherlock G."/>
            <person name="Shah P."/>
            <person name="Silverstein K.A."/>
            <person name="Skrzypek M.S."/>
            <person name="Soll D."/>
            <person name="Staggs R."/>
            <person name="Stansfield I."/>
            <person name="Stumpf M.P."/>
            <person name="Sudbery P.E."/>
            <person name="Srikantha T."/>
            <person name="Zeng Q."/>
            <person name="Berman J."/>
            <person name="Berriman M."/>
            <person name="Heitman J."/>
            <person name="Gow N.A."/>
            <person name="Lorenz M.C."/>
            <person name="Birren B.W."/>
            <person name="Kellis M."/>
            <person name="Cuomo C.A."/>
        </authorList>
    </citation>
    <scope>NUCLEOTIDE SEQUENCE [LARGE SCALE GENOMIC DNA]</scope>
    <source>
        <strain evidence="12">ATCC 6260 / CBS 566 / DSM 6381 / JCM 1539 / NBRC 10279 / NRRL Y-324</strain>
    </source>
</reference>
<evidence type="ECO:0000256" key="4">
    <source>
        <dbReference type="ARBA" id="ARBA00022801"/>
    </source>
</evidence>
<dbReference type="InterPro" id="IPR045092">
    <property type="entry name" value="Rrp6-like"/>
</dbReference>
<dbReference type="InterPro" id="IPR002121">
    <property type="entry name" value="HRDC_dom"/>
</dbReference>
<feature type="region of interest" description="Disordered" evidence="9">
    <location>
        <begin position="707"/>
        <end position="755"/>
    </location>
</feature>
<dbReference type="Proteomes" id="UP000001997">
    <property type="component" value="Unassembled WGS sequence"/>
</dbReference>
<dbReference type="GO" id="GO:0071037">
    <property type="term" value="P:nuclear polyadenylation-dependent snRNA catabolic process"/>
    <property type="evidence" value="ECO:0007669"/>
    <property type="project" value="EnsemblFungi"/>
</dbReference>